<dbReference type="AlphaFoldDB" id="A0A8T4HB94"/>
<feature type="binding site" evidence="9 11">
    <location>
        <begin position="144"/>
        <end position="145"/>
    </location>
    <ligand>
        <name>FMN</name>
        <dbReference type="ChEBI" id="CHEBI:58210"/>
    </ligand>
</feature>
<dbReference type="Gene3D" id="2.30.110.10">
    <property type="entry name" value="Electron Transport, Fmn-binding Protein, Chain A"/>
    <property type="match status" value="1"/>
</dbReference>
<evidence type="ECO:0000256" key="5">
    <source>
        <dbReference type="ARBA" id="ARBA00022630"/>
    </source>
</evidence>
<feature type="domain" description="Pyridoxine 5'-phosphate oxidase dimerisation C-terminal" evidence="13">
    <location>
        <begin position="177"/>
        <end position="217"/>
    </location>
</feature>
<dbReference type="RefSeq" id="WP_353547550.1">
    <property type="nucleotide sequence ID" value="NZ_JAGKSB010000012.1"/>
</dbReference>
<dbReference type="PANTHER" id="PTHR10851">
    <property type="entry name" value="PYRIDOXINE-5-PHOSPHATE OXIDASE"/>
    <property type="match status" value="1"/>
</dbReference>
<dbReference type="InterPro" id="IPR000659">
    <property type="entry name" value="Pyridox_Oxase"/>
</dbReference>
<evidence type="ECO:0000256" key="2">
    <source>
        <dbReference type="ARBA" id="ARBA00005037"/>
    </source>
</evidence>
<keyword evidence="5 9" id="KW-0285">Flavoprotein</keyword>
<proteinExistence type="inferred from homology"/>
<feature type="binding site" evidence="9 10">
    <location>
        <position position="127"/>
    </location>
    <ligand>
        <name>substrate</name>
    </ligand>
</feature>
<dbReference type="SUPFAM" id="SSF50475">
    <property type="entry name" value="FMN-binding split barrel"/>
    <property type="match status" value="1"/>
</dbReference>
<dbReference type="InterPro" id="IPR019576">
    <property type="entry name" value="Pyridoxamine_oxidase_dimer_C"/>
</dbReference>
<organism evidence="14 15">
    <name type="scientific">Rhinopithecimicrobium faecis</name>
    <dbReference type="NCBI Taxonomy" id="2820698"/>
    <lineage>
        <taxon>Bacteria</taxon>
        <taxon>Pseudomonadati</taxon>
        <taxon>Bacteroidota</taxon>
        <taxon>Sphingobacteriia</taxon>
        <taxon>Sphingobacteriales</taxon>
        <taxon>Sphingobacteriaceae</taxon>
        <taxon>Rhinopithecimicrobium</taxon>
    </lineage>
</organism>
<dbReference type="PROSITE" id="PS01064">
    <property type="entry name" value="PYRIDOX_OXIDASE"/>
    <property type="match status" value="1"/>
</dbReference>
<feature type="binding site" evidence="9 11">
    <location>
        <position position="87"/>
    </location>
    <ligand>
        <name>FMN</name>
        <dbReference type="ChEBI" id="CHEBI:58210"/>
    </ligand>
</feature>
<dbReference type="PANTHER" id="PTHR10851:SF0">
    <property type="entry name" value="PYRIDOXINE-5'-PHOSPHATE OXIDASE"/>
    <property type="match status" value="1"/>
</dbReference>
<evidence type="ECO:0000256" key="8">
    <source>
        <dbReference type="ARBA" id="ARBA00023096"/>
    </source>
</evidence>
<feature type="binding site" evidence="9 10">
    <location>
        <position position="70"/>
    </location>
    <ligand>
        <name>substrate</name>
    </ligand>
</feature>
<dbReference type="InterPro" id="IPR012349">
    <property type="entry name" value="Split_barrel_FMN-bd"/>
</dbReference>
<dbReference type="FunFam" id="2.30.110.10:FF:000005">
    <property type="entry name" value="NAD(P)H-hydrate epimerase"/>
    <property type="match status" value="1"/>
</dbReference>
<gene>
    <name evidence="9 14" type="primary">pdxH</name>
    <name evidence="14" type="ORF">J5U18_10805</name>
</gene>
<dbReference type="Pfam" id="PF01243">
    <property type="entry name" value="PNPOx_N"/>
    <property type="match status" value="1"/>
</dbReference>
<evidence type="ECO:0000256" key="11">
    <source>
        <dbReference type="PIRSR" id="PIRSR000190-2"/>
    </source>
</evidence>
<evidence type="ECO:0000256" key="10">
    <source>
        <dbReference type="PIRSR" id="PIRSR000190-1"/>
    </source>
</evidence>
<comment type="pathway">
    <text evidence="1 9">Cofactor metabolism; pyridoxal 5'-phosphate salvage; pyridoxal 5'-phosphate from pyridoxamine 5'-phosphate: step 1/1.</text>
</comment>
<keyword evidence="6 9" id="KW-0288">FMN</keyword>
<protein>
    <recommendedName>
        <fullName evidence="9">Pyridoxine/pyridoxamine 5'-phosphate oxidase</fullName>
        <ecNumber evidence="9">1.4.3.5</ecNumber>
    </recommendedName>
    <alternativeName>
        <fullName evidence="9">PNP/PMP oxidase</fullName>
        <shortName evidence="9">PNPOx</shortName>
    </alternativeName>
    <alternativeName>
        <fullName evidence="9">Pyridoxal 5'-phosphate synthase</fullName>
    </alternativeName>
</protein>
<evidence type="ECO:0000259" key="12">
    <source>
        <dbReference type="Pfam" id="PF01243"/>
    </source>
</evidence>
<dbReference type="Proteomes" id="UP000679691">
    <property type="component" value="Unassembled WGS sequence"/>
</dbReference>
<evidence type="ECO:0000256" key="7">
    <source>
        <dbReference type="ARBA" id="ARBA00023002"/>
    </source>
</evidence>
<dbReference type="NCBIfam" id="NF004231">
    <property type="entry name" value="PRK05679.1"/>
    <property type="match status" value="1"/>
</dbReference>
<dbReference type="GO" id="GO:0008615">
    <property type="term" value="P:pyridoxine biosynthetic process"/>
    <property type="evidence" value="ECO:0007669"/>
    <property type="project" value="UniProtKB-UniRule"/>
</dbReference>
<reference evidence="14" key="1">
    <citation type="submission" date="2021-03" db="EMBL/GenBank/DDBJ databases">
        <authorList>
            <person name="Lu T."/>
            <person name="Wang Q."/>
            <person name="Han X."/>
        </authorList>
    </citation>
    <scope>NUCLEOTIDE SEQUENCE</scope>
    <source>
        <strain evidence="14">WQ 2009</strain>
    </source>
</reference>
<dbReference type="InterPro" id="IPR019740">
    <property type="entry name" value="Pyridox_Oxase_CS"/>
</dbReference>
<dbReference type="NCBIfam" id="TIGR00558">
    <property type="entry name" value="pdxH"/>
    <property type="match status" value="1"/>
</dbReference>
<feature type="binding site" evidence="9 11">
    <location>
        <begin position="65"/>
        <end position="70"/>
    </location>
    <ligand>
        <name>FMN</name>
        <dbReference type="ChEBI" id="CHEBI:58210"/>
    </ligand>
</feature>
<dbReference type="EMBL" id="JAGKSB010000012">
    <property type="protein sequence ID" value="MBP3944044.1"/>
    <property type="molecule type" value="Genomic_DNA"/>
</dbReference>
<dbReference type="HAMAP" id="MF_01629">
    <property type="entry name" value="PdxH"/>
    <property type="match status" value="1"/>
</dbReference>
<accession>A0A8T4HB94</accession>
<evidence type="ECO:0000259" key="13">
    <source>
        <dbReference type="Pfam" id="PF10590"/>
    </source>
</evidence>
<feature type="binding site" evidence="9 11">
    <location>
        <begin position="80"/>
        <end position="81"/>
    </location>
    <ligand>
        <name>FMN</name>
        <dbReference type="ChEBI" id="CHEBI:58210"/>
    </ligand>
</feature>
<keyword evidence="7 9" id="KW-0560">Oxidoreductase</keyword>
<evidence type="ECO:0000256" key="4">
    <source>
        <dbReference type="ARBA" id="ARBA00011738"/>
    </source>
</evidence>
<dbReference type="EC" id="1.4.3.5" evidence="9"/>
<comment type="similarity">
    <text evidence="3 9">Belongs to the pyridoxamine 5'-phosphate oxidase family.</text>
</comment>
<comment type="cofactor">
    <cofactor evidence="9 11">
        <name>FMN</name>
        <dbReference type="ChEBI" id="CHEBI:58210"/>
    </cofactor>
    <text evidence="9 11">Binds 1 FMN per subunit.</text>
</comment>
<dbReference type="PIRSF" id="PIRSF000190">
    <property type="entry name" value="Pyd_amn-ph_oxd"/>
    <property type="match status" value="1"/>
</dbReference>
<keyword evidence="15" id="KW-1185">Reference proteome</keyword>
<comment type="catalytic activity">
    <reaction evidence="9">
        <text>pyridoxamine 5'-phosphate + O2 + H2O = pyridoxal 5'-phosphate + H2O2 + NH4(+)</text>
        <dbReference type="Rhea" id="RHEA:15817"/>
        <dbReference type="ChEBI" id="CHEBI:15377"/>
        <dbReference type="ChEBI" id="CHEBI:15379"/>
        <dbReference type="ChEBI" id="CHEBI:16240"/>
        <dbReference type="ChEBI" id="CHEBI:28938"/>
        <dbReference type="ChEBI" id="CHEBI:58451"/>
        <dbReference type="ChEBI" id="CHEBI:597326"/>
        <dbReference type="EC" id="1.4.3.5"/>
    </reaction>
</comment>
<feature type="binding site" evidence="9 10">
    <location>
        <position position="131"/>
    </location>
    <ligand>
        <name>substrate</name>
    </ligand>
</feature>
<evidence type="ECO:0000313" key="15">
    <source>
        <dbReference type="Proteomes" id="UP000679691"/>
    </source>
</evidence>
<evidence type="ECO:0000256" key="9">
    <source>
        <dbReference type="HAMAP-Rule" id="MF_01629"/>
    </source>
</evidence>
<feature type="binding site" evidence="9 10">
    <location>
        <position position="135"/>
    </location>
    <ligand>
        <name>substrate</name>
    </ligand>
</feature>
<comment type="caution">
    <text evidence="14">The sequence shown here is derived from an EMBL/GenBank/DDBJ whole genome shotgun (WGS) entry which is preliminary data.</text>
</comment>
<name>A0A8T4HB94_9SPHI</name>
<feature type="binding site" evidence="9 10">
    <location>
        <begin position="196"/>
        <end position="198"/>
    </location>
    <ligand>
        <name>substrate</name>
    </ligand>
</feature>
<comment type="catalytic activity">
    <reaction evidence="9">
        <text>pyridoxine 5'-phosphate + O2 = pyridoxal 5'-phosphate + H2O2</text>
        <dbReference type="Rhea" id="RHEA:15149"/>
        <dbReference type="ChEBI" id="CHEBI:15379"/>
        <dbReference type="ChEBI" id="CHEBI:16240"/>
        <dbReference type="ChEBI" id="CHEBI:58589"/>
        <dbReference type="ChEBI" id="CHEBI:597326"/>
        <dbReference type="EC" id="1.4.3.5"/>
    </reaction>
</comment>
<evidence type="ECO:0000256" key="3">
    <source>
        <dbReference type="ARBA" id="ARBA00007301"/>
    </source>
</evidence>
<feature type="binding site" evidence="9 11">
    <location>
        <position position="200"/>
    </location>
    <ligand>
        <name>FMN</name>
        <dbReference type="ChEBI" id="CHEBI:58210"/>
    </ligand>
</feature>
<feature type="binding site" evidence="9 11">
    <location>
        <position position="109"/>
    </location>
    <ligand>
        <name>FMN</name>
        <dbReference type="ChEBI" id="CHEBI:58210"/>
    </ligand>
</feature>
<dbReference type="InterPro" id="IPR011576">
    <property type="entry name" value="Pyridox_Oxase_N"/>
</dbReference>
<comment type="pathway">
    <text evidence="2 9">Cofactor metabolism; pyridoxal 5'-phosphate salvage; pyridoxal 5'-phosphate from pyridoxine 5'-phosphate: step 1/1.</text>
</comment>
<comment type="function">
    <text evidence="9">Catalyzes the oxidation of either pyridoxine 5'-phosphate (PNP) or pyridoxamine 5'-phosphate (PMP) into pyridoxal 5'-phosphate (PLP).</text>
</comment>
<keyword evidence="8 9" id="KW-0664">Pyridoxine biosynthesis</keyword>
<dbReference type="GO" id="GO:0010181">
    <property type="term" value="F:FMN binding"/>
    <property type="evidence" value="ECO:0007669"/>
    <property type="project" value="UniProtKB-UniRule"/>
</dbReference>
<dbReference type="Pfam" id="PF10590">
    <property type="entry name" value="PNP_phzG_C"/>
    <property type="match status" value="1"/>
</dbReference>
<evidence type="ECO:0000256" key="1">
    <source>
        <dbReference type="ARBA" id="ARBA00004738"/>
    </source>
</evidence>
<dbReference type="GO" id="GO:0004733">
    <property type="term" value="F:pyridoxamine phosphate oxidase activity"/>
    <property type="evidence" value="ECO:0007669"/>
    <property type="project" value="UniProtKB-UniRule"/>
</dbReference>
<evidence type="ECO:0000313" key="14">
    <source>
        <dbReference type="EMBL" id="MBP3944044.1"/>
    </source>
</evidence>
<sequence>MAIQNKDIAAIRADYSLGKLSEDSMLSNPIEQFQNWFNEALNAEVLEVNAFVLATVSPEGMPSSRILLLKDIQPDGFSFFTNYSSRKGKEIEENPKVSALFFWPELQRQVRIQGFVERLPAADSDAYFQSRPKGSRIGALASPQSQEIINRTVLEHAVEQLTAQYQDEEHIPRPAHWGGYIIHPLSIEFWQGRSSRLHDRIVYKKVADSWKIVRIAP</sequence>
<comment type="subunit">
    <text evidence="4 9">Homodimer.</text>
</comment>
<evidence type="ECO:0000256" key="6">
    <source>
        <dbReference type="ARBA" id="ARBA00022643"/>
    </source>
</evidence>
<feature type="binding site" evidence="10">
    <location>
        <begin position="12"/>
        <end position="15"/>
    </location>
    <ligand>
        <name>substrate</name>
    </ligand>
</feature>
<feature type="domain" description="Pyridoxamine 5'-phosphate oxidase N-terminal" evidence="12">
    <location>
        <begin position="38"/>
        <end position="163"/>
    </location>
</feature>
<feature type="binding site" evidence="9 11">
    <location>
        <position position="190"/>
    </location>
    <ligand>
        <name>FMN</name>
        <dbReference type="ChEBI" id="CHEBI:58210"/>
    </ligand>
</feature>
<feature type="binding site" evidence="9 11">
    <location>
        <position position="86"/>
    </location>
    <ligand>
        <name>FMN</name>
        <dbReference type="ChEBI" id="CHEBI:58210"/>
    </ligand>
</feature>